<dbReference type="EMBL" id="LR134140">
    <property type="protein sequence ID" value="VDZ99427.1"/>
    <property type="molecule type" value="Genomic_DNA"/>
</dbReference>
<dbReference type="SUPFAM" id="SSF51161">
    <property type="entry name" value="Trimeric LpxA-like enzymes"/>
    <property type="match status" value="1"/>
</dbReference>
<dbReference type="GO" id="GO:0016829">
    <property type="term" value="F:lyase activity"/>
    <property type="evidence" value="ECO:0007669"/>
    <property type="project" value="UniProtKB-KW"/>
</dbReference>
<dbReference type="EC" id="2.3.1.-" evidence="4"/>
<dbReference type="AlphaFoldDB" id="A0A447N7Y1"/>
<evidence type="ECO:0000256" key="1">
    <source>
        <dbReference type="ARBA" id="ARBA00007274"/>
    </source>
</evidence>
<dbReference type="InterPro" id="IPR024005">
    <property type="entry name" value="Colanic_acid_synth_WcaF"/>
</dbReference>
<organism evidence="7 8">
    <name type="scientific">Salmonella enterica I</name>
    <dbReference type="NCBI Taxonomy" id="59201"/>
    <lineage>
        <taxon>Bacteria</taxon>
        <taxon>Pseudomonadati</taxon>
        <taxon>Pseudomonadota</taxon>
        <taxon>Gammaproteobacteria</taxon>
        <taxon>Enterobacterales</taxon>
        <taxon>Enterobacteriaceae</taxon>
        <taxon>Salmonella</taxon>
    </lineage>
</organism>
<protein>
    <recommendedName>
        <fullName evidence="4">Colanic acid biosynthesis acetyltransferase WcaF</fullName>
        <ecNumber evidence="4">2.3.1.-</ecNumber>
    </recommendedName>
</protein>
<dbReference type="PANTHER" id="PTHR23416">
    <property type="entry name" value="SIALIC ACID SYNTHASE-RELATED"/>
    <property type="match status" value="1"/>
</dbReference>
<sequence length="274" mass="29744">MQDLSGFTVPKGFRGANALKVQLWWAVQATLFAGSPQILYRWRAFLLRLFGAKIGKNVVIRPSVKITYPWKLTVGDYAWVGDDAVLYTLGEIKIGAHAVISQKGYLCTGSHDYTSAHFDINAAPIVIGEKCWLATDVFVAPGVMIGHGTVVGARSSVFKSLPANAICRGQSRSGNAPARSESYSLTGLFEEMKMSKVALITGVTGQDGSYLAEFLLEKGYEVHGIKRRASSFNTERVGPYLSGPAQLQPEISSALRRPHRRLQPDPHFTGSAAG</sequence>
<evidence type="ECO:0000313" key="7">
    <source>
        <dbReference type="EMBL" id="VDZ99427.1"/>
    </source>
</evidence>
<dbReference type="InterPro" id="IPR016040">
    <property type="entry name" value="NAD(P)-bd_dom"/>
</dbReference>
<dbReference type="Proteomes" id="UP000282086">
    <property type="component" value="Chromosome"/>
</dbReference>
<evidence type="ECO:0000256" key="2">
    <source>
        <dbReference type="ARBA" id="ARBA00022679"/>
    </source>
</evidence>
<dbReference type="NCBIfam" id="TIGR04008">
    <property type="entry name" value="WcaF"/>
    <property type="match status" value="1"/>
</dbReference>
<name>A0A447N7Y1_SALET</name>
<dbReference type="SUPFAM" id="SSF51735">
    <property type="entry name" value="NAD(P)-binding Rossmann-fold domains"/>
    <property type="match status" value="1"/>
</dbReference>
<dbReference type="InterPro" id="IPR018357">
    <property type="entry name" value="Hexapep_transf_CS"/>
</dbReference>
<evidence type="ECO:0000259" key="6">
    <source>
        <dbReference type="Pfam" id="PF16363"/>
    </source>
</evidence>
<accession>A0A447N7Y1</accession>
<keyword evidence="3" id="KW-0677">Repeat</keyword>
<reference evidence="7 8" key="1">
    <citation type="submission" date="2018-12" db="EMBL/GenBank/DDBJ databases">
        <authorList>
            <consortium name="Pathogen Informatics"/>
        </authorList>
    </citation>
    <scope>NUCLEOTIDE SEQUENCE [LARGE SCALE GENOMIC DNA]</scope>
    <source>
        <strain evidence="7 8">NCTC129</strain>
    </source>
</reference>
<feature type="domain" description="NAD(P)-binding" evidence="6">
    <location>
        <begin position="199"/>
        <end position="242"/>
    </location>
</feature>
<evidence type="ECO:0000256" key="4">
    <source>
        <dbReference type="NCBIfam" id="TIGR04008"/>
    </source>
</evidence>
<dbReference type="GO" id="GO:0008374">
    <property type="term" value="F:O-acyltransferase activity"/>
    <property type="evidence" value="ECO:0007669"/>
    <property type="project" value="TreeGrafter"/>
</dbReference>
<comment type="similarity">
    <text evidence="1">Belongs to the transferase hexapeptide repeat family.</text>
</comment>
<dbReference type="Pfam" id="PF16363">
    <property type="entry name" value="GDP_Man_Dehyd"/>
    <property type="match status" value="1"/>
</dbReference>
<keyword evidence="7" id="KW-0456">Lyase</keyword>
<dbReference type="InterPro" id="IPR051159">
    <property type="entry name" value="Hexapeptide_acetyltransf"/>
</dbReference>
<dbReference type="InterPro" id="IPR036291">
    <property type="entry name" value="NAD(P)-bd_dom_sf"/>
</dbReference>
<proteinExistence type="inferred from homology"/>
<feature type="region of interest" description="Disordered" evidence="5">
    <location>
        <begin position="255"/>
        <end position="274"/>
    </location>
</feature>
<gene>
    <name evidence="7" type="primary">wcaF</name>
    <name evidence="7" type="ORF">NCTC129_05738</name>
</gene>
<dbReference type="PANTHER" id="PTHR23416:SF23">
    <property type="entry name" value="ACETYLTRANSFERASE C18B11.09C-RELATED"/>
    <property type="match status" value="1"/>
</dbReference>
<dbReference type="Gene3D" id="2.160.10.10">
    <property type="entry name" value="Hexapeptide repeat proteins"/>
    <property type="match status" value="1"/>
</dbReference>
<evidence type="ECO:0000313" key="8">
    <source>
        <dbReference type="Proteomes" id="UP000282086"/>
    </source>
</evidence>
<dbReference type="CDD" id="cd05825">
    <property type="entry name" value="LbH_wcaF_like"/>
    <property type="match status" value="1"/>
</dbReference>
<evidence type="ECO:0000256" key="3">
    <source>
        <dbReference type="ARBA" id="ARBA00022737"/>
    </source>
</evidence>
<dbReference type="Gene3D" id="3.40.50.720">
    <property type="entry name" value="NAD(P)-binding Rossmann-like Domain"/>
    <property type="match status" value="1"/>
</dbReference>
<dbReference type="InterPro" id="IPR011004">
    <property type="entry name" value="Trimer_LpxA-like_sf"/>
</dbReference>
<dbReference type="PROSITE" id="PS00101">
    <property type="entry name" value="HEXAPEP_TRANSFERASES"/>
    <property type="match status" value="1"/>
</dbReference>
<evidence type="ECO:0000256" key="5">
    <source>
        <dbReference type="SAM" id="MobiDB-lite"/>
    </source>
</evidence>
<keyword evidence="2 7" id="KW-0808">Transferase</keyword>
<keyword evidence="7" id="KW-0012">Acyltransferase</keyword>
<dbReference type="NCBIfam" id="NF007797">
    <property type="entry name" value="PRK10502.1"/>
    <property type="match status" value="1"/>
</dbReference>
<dbReference type="GO" id="GO:0005829">
    <property type="term" value="C:cytosol"/>
    <property type="evidence" value="ECO:0007669"/>
    <property type="project" value="TreeGrafter"/>
</dbReference>